<dbReference type="GO" id="GO:0032367">
    <property type="term" value="P:intracellular cholesterol transport"/>
    <property type="evidence" value="ECO:0007669"/>
    <property type="project" value="InterPro"/>
</dbReference>
<keyword evidence="3" id="KW-1185">Reference proteome</keyword>
<organism evidence="2 3">
    <name type="scientific">Microctonus aethiopoides</name>
    <dbReference type="NCBI Taxonomy" id="144406"/>
    <lineage>
        <taxon>Eukaryota</taxon>
        <taxon>Metazoa</taxon>
        <taxon>Ecdysozoa</taxon>
        <taxon>Arthropoda</taxon>
        <taxon>Hexapoda</taxon>
        <taxon>Insecta</taxon>
        <taxon>Pterygota</taxon>
        <taxon>Neoptera</taxon>
        <taxon>Endopterygota</taxon>
        <taxon>Hymenoptera</taxon>
        <taxon>Apocrita</taxon>
        <taxon>Ichneumonoidea</taxon>
        <taxon>Braconidae</taxon>
        <taxon>Euphorinae</taxon>
        <taxon>Microctonus</taxon>
    </lineage>
</organism>
<name>A0AA39FP55_9HYME</name>
<dbReference type="InterPro" id="IPR011989">
    <property type="entry name" value="ARM-like"/>
</dbReference>
<reference evidence="2" key="1">
    <citation type="journal article" date="2023" name="bioRxiv">
        <title>Scaffold-level genome assemblies of two parasitoid biocontrol wasps reveal the parthenogenesis mechanism and an associated novel virus.</title>
        <authorList>
            <person name="Inwood S."/>
            <person name="Skelly J."/>
            <person name="Guhlin J."/>
            <person name="Harrop T."/>
            <person name="Goldson S."/>
            <person name="Dearden P."/>
        </authorList>
    </citation>
    <scope>NUCLEOTIDE SEQUENCE</scope>
    <source>
        <strain evidence="2">Irish</strain>
        <tissue evidence="2">Whole body</tissue>
    </source>
</reference>
<evidence type="ECO:0000313" key="2">
    <source>
        <dbReference type="EMBL" id="KAK0172819.1"/>
    </source>
</evidence>
<dbReference type="GO" id="GO:0005802">
    <property type="term" value="C:trans-Golgi network"/>
    <property type="evidence" value="ECO:0007669"/>
    <property type="project" value="InterPro"/>
</dbReference>
<reference evidence="2" key="2">
    <citation type="submission" date="2023-03" db="EMBL/GenBank/DDBJ databases">
        <authorList>
            <person name="Inwood S.N."/>
            <person name="Skelly J.G."/>
            <person name="Guhlin J."/>
            <person name="Harrop T.W.R."/>
            <person name="Goldson S.G."/>
            <person name="Dearden P.K."/>
        </authorList>
    </citation>
    <scope>NUCLEOTIDE SEQUENCE</scope>
    <source>
        <strain evidence="2">Irish</strain>
        <tissue evidence="2">Whole body</tissue>
    </source>
</reference>
<dbReference type="PROSITE" id="PS50077">
    <property type="entry name" value="HEAT_REPEAT"/>
    <property type="match status" value="1"/>
</dbReference>
<evidence type="ECO:0000256" key="1">
    <source>
        <dbReference type="PROSITE-ProRule" id="PRU00103"/>
    </source>
</evidence>
<comment type="caution">
    <text evidence="2">The sequence shown here is derived from an EMBL/GenBank/DDBJ whole genome shotgun (WGS) entry which is preliminary data.</text>
</comment>
<feature type="repeat" description="HEAT" evidence="1">
    <location>
        <begin position="912"/>
        <end position="950"/>
    </location>
</feature>
<evidence type="ECO:0000313" key="3">
    <source>
        <dbReference type="Proteomes" id="UP001168990"/>
    </source>
</evidence>
<dbReference type="InterPro" id="IPR016024">
    <property type="entry name" value="ARM-type_fold"/>
</dbReference>
<evidence type="ECO:0008006" key="4">
    <source>
        <dbReference type="Google" id="ProtNLM"/>
    </source>
</evidence>
<dbReference type="SUPFAM" id="SSF48371">
    <property type="entry name" value="ARM repeat"/>
    <property type="match status" value="1"/>
</dbReference>
<gene>
    <name evidence="2" type="ORF">PV328_006090</name>
</gene>
<dbReference type="InterPro" id="IPR006594">
    <property type="entry name" value="LisH"/>
</dbReference>
<protein>
    <recommendedName>
        <fullName evidence="4">LisH domain-containing protein</fullName>
    </recommendedName>
</protein>
<dbReference type="InterPro" id="IPR021133">
    <property type="entry name" value="HEAT_type_2"/>
</dbReference>
<dbReference type="EMBL" id="JAQQBS010000002">
    <property type="protein sequence ID" value="KAK0172819.1"/>
    <property type="molecule type" value="Genomic_DNA"/>
</dbReference>
<dbReference type="Gene3D" id="1.25.10.10">
    <property type="entry name" value="Leucine-rich Repeat Variant"/>
    <property type="match status" value="2"/>
</dbReference>
<dbReference type="PANTHER" id="PTHR32059">
    <property type="entry name" value="RAB11-BINDING PROTEIN RELCH"/>
    <property type="match status" value="1"/>
</dbReference>
<dbReference type="GO" id="GO:0055037">
    <property type="term" value="C:recycling endosome"/>
    <property type="evidence" value="ECO:0007669"/>
    <property type="project" value="TreeGrafter"/>
</dbReference>
<accession>A0AA39FP55</accession>
<dbReference type="InterPro" id="IPR040362">
    <property type="entry name" value="RELCH"/>
</dbReference>
<dbReference type="AlphaFoldDB" id="A0AA39FP55"/>
<dbReference type="PANTHER" id="PTHR32059:SF0">
    <property type="entry name" value="RAB11-BINDING PROTEIN RELCH"/>
    <property type="match status" value="1"/>
</dbReference>
<dbReference type="Proteomes" id="UP001168990">
    <property type="component" value="Unassembled WGS sequence"/>
</dbReference>
<sequence>MDRYTEEVMNPLTSGRLLSYNEIATKLLNERFILTALEFHAELCEAGKELPILKDYFGNPNNLEIHNVKPESYTSIVRSSSQATLDSLDMTRYSEDGGGVDERVAILEFELRKARENISALRANLTVMTDPESTFPNKVNDKIQLIDSPIKPHEQRALNFLVNEYLLAQSYKLTSITFSDENENQDFEDWQDVGLNIPKPSNLLQIYREFHRRIDSDKPQSLDASVQVHIDDLVLINSNEGIKKNENVNSAIVEEQSEFINEQSTCLEEDKYDAELVDVDTTINVEILNDNLCAMNENITEIIETEVISDAIMQDKFEMVEPPYQQTFTVNQEADDEEDSTSVVLSLGETVDTDPSEKDWTRIQLPKMQEMPIPTSITVNLYAQCIPELFKQEVFAHSLINTCDSDTNKIDVLIHNNDTLTLESLTDLLSTILPTIVPYIALNKRDQAIPLILNAIRLNHEATQRNKLLQLLFNLKKKPEQSERNILLKTLVLLMNIKDWPIQPEEIITVCWEQSQHKYLEKRLLAVECCSAFAPYTSSAIKNSLMISMLQQILLEDKEPVVRVAVIRTLALLVAFNDDPDKYFQCEELALTALDDESSQVFDVSSAVLLPTLAQWALSLKRLLSHLLTRIISKLKILLKQNLQLHCTGNDHRSSIRAMRLISVLKILLPHMIVCIVNNSIVKSKINDNTPCELSQKFSQLSQFRITNPLIFVDSNENFAKIINTFLANNWENEMWPELEWLNNKLLPDMIEMLKYITTSQEVILNCLLTYIESLCVGLGHYVTIFSIKKIIEVEIIKLEKKLMSSLHDRNELNNHLTLIPAYILIQSIVNIEELSNSLKHFIVMISNSGLDTTCLIIGIRILLKQREIIEQIITDLWDGVVHQSASVRSTTATIFGNIIENIPEQMVTARVAPAIITLASDSDILVRANAVTAIGKLITDCAAKEAKDKGRLTLESIVKEMDDTIITHTFSIALVSTLANIVSNSPQHYIEDIIVTQLTRITSLALRCNYGVELTIALLAAYSLLVYNPLNVQCVTNVLLPGLGYLETLINHHLPQQIENVRVLIREAELKLNPTRFVGRSTSGLSLSLTAANVGQGVEDMRQRMTKIFTPKSHSPSMPGIFRKKESK</sequence>
<proteinExistence type="predicted"/>
<dbReference type="PROSITE" id="PS50896">
    <property type="entry name" value="LISH"/>
    <property type="match status" value="1"/>
</dbReference>